<evidence type="ECO:0000259" key="1">
    <source>
        <dbReference type="Pfam" id="PF09983"/>
    </source>
</evidence>
<evidence type="ECO:0000313" key="2">
    <source>
        <dbReference type="EMBL" id="MFC3609121.1"/>
    </source>
</evidence>
<sequence length="65" mass="7208">MSTLTRLSAAERLLYDDLRQDRLQHSDGAPARRVRLEQEHVRFGWLQAALATIGTSPSYSPAGLG</sequence>
<evidence type="ECO:0000313" key="3">
    <source>
        <dbReference type="Proteomes" id="UP001595630"/>
    </source>
</evidence>
<gene>
    <name evidence="2" type="ORF">ACFOMF_15170</name>
</gene>
<keyword evidence="3" id="KW-1185">Reference proteome</keyword>
<accession>A0ABV7T873</accession>
<feature type="domain" description="Wadjet protein JetD C-terminal" evidence="1">
    <location>
        <begin position="3"/>
        <end position="50"/>
    </location>
</feature>
<proteinExistence type="predicted"/>
<reference evidence="3" key="1">
    <citation type="journal article" date="2019" name="Int. J. Syst. Evol. Microbiol.">
        <title>The Global Catalogue of Microorganisms (GCM) 10K type strain sequencing project: providing services to taxonomists for standard genome sequencing and annotation.</title>
        <authorList>
            <consortium name="The Broad Institute Genomics Platform"/>
            <consortium name="The Broad Institute Genome Sequencing Center for Infectious Disease"/>
            <person name="Wu L."/>
            <person name="Ma J."/>
        </authorList>
    </citation>
    <scope>NUCLEOTIDE SEQUENCE [LARGE SCALE GENOMIC DNA]</scope>
    <source>
        <strain evidence="3">KCTC 42447</strain>
    </source>
</reference>
<dbReference type="RefSeq" id="WP_386366377.1">
    <property type="nucleotide sequence ID" value="NZ_JBHRXZ010000024.1"/>
</dbReference>
<organism evidence="2 3">
    <name type="scientific">Stutzerimonas tarimensis</name>
    <dbReference type="NCBI Taxonomy" id="1507735"/>
    <lineage>
        <taxon>Bacteria</taxon>
        <taxon>Pseudomonadati</taxon>
        <taxon>Pseudomonadota</taxon>
        <taxon>Gammaproteobacteria</taxon>
        <taxon>Pseudomonadales</taxon>
        <taxon>Pseudomonadaceae</taxon>
        <taxon>Stutzerimonas</taxon>
    </lineage>
</organism>
<dbReference type="InterPro" id="IPR024534">
    <property type="entry name" value="JetD_C"/>
</dbReference>
<dbReference type="Proteomes" id="UP001595630">
    <property type="component" value="Unassembled WGS sequence"/>
</dbReference>
<comment type="caution">
    <text evidence="2">The sequence shown here is derived from an EMBL/GenBank/DDBJ whole genome shotgun (WGS) entry which is preliminary data.</text>
</comment>
<protein>
    <submittedName>
        <fullName evidence="2">Wadjet anti-phage system protein JetD domain-containing protein</fullName>
    </submittedName>
</protein>
<dbReference type="EMBL" id="JBHRXZ010000024">
    <property type="protein sequence ID" value="MFC3609121.1"/>
    <property type="molecule type" value="Genomic_DNA"/>
</dbReference>
<dbReference type="Pfam" id="PF09983">
    <property type="entry name" value="JetD_C"/>
    <property type="match status" value="1"/>
</dbReference>
<name>A0ABV7T873_9GAMM</name>